<evidence type="ECO:0000259" key="1">
    <source>
        <dbReference type="Pfam" id="PF03551"/>
    </source>
</evidence>
<gene>
    <name evidence="2" type="ORF">SUBVAR_05647</name>
</gene>
<keyword evidence="3" id="KW-1185">Reference proteome</keyword>
<comment type="caution">
    <text evidence="2">The sequence shown here is derived from an EMBL/GenBank/DDBJ whole genome shotgun (WGS) entry which is preliminary data.</text>
</comment>
<name>D1PMT3_9FIRM</name>
<sequence>MAINTGAALLDAIVLAVVAREEHGTYGYKITQEVRQVLDLSESTLYPVLRRLQKDGCLTVRDEAYNGRNRRYYEVTQAGRDRLEAFRAEWDAYTSQINKLFKGEPL</sequence>
<dbReference type="PANTHER" id="PTHR33169">
    <property type="entry name" value="PADR-FAMILY TRANSCRIPTIONAL REGULATOR"/>
    <property type="match status" value="1"/>
</dbReference>
<dbReference type="PANTHER" id="PTHR33169:SF14">
    <property type="entry name" value="TRANSCRIPTIONAL REGULATOR RV3488"/>
    <property type="match status" value="1"/>
</dbReference>
<dbReference type="InterPro" id="IPR036388">
    <property type="entry name" value="WH-like_DNA-bd_sf"/>
</dbReference>
<protein>
    <submittedName>
        <fullName evidence="2">Transcriptional regulator, PadR family</fullName>
    </submittedName>
</protein>
<dbReference type="RefSeq" id="WP_007047028.1">
    <property type="nucleotide sequence ID" value="NZ_GG704769.1"/>
</dbReference>
<feature type="domain" description="Transcription regulator PadR N-terminal" evidence="1">
    <location>
        <begin position="14"/>
        <end position="84"/>
    </location>
</feature>
<dbReference type="InterPro" id="IPR052509">
    <property type="entry name" value="Metal_resp_DNA-bind_regulator"/>
</dbReference>
<evidence type="ECO:0000313" key="3">
    <source>
        <dbReference type="Proteomes" id="UP000003438"/>
    </source>
</evidence>
<organism evidence="2 3">
    <name type="scientific">Subdoligranulum variabile DSM 15176</name>
    <dbReference type="NCBI Taxonomy" id="411471"/>
    <lineage>
        <taxon>Bacteria</taxon>
        <taxon>Bacillati</taxon>
        <taxon>Bacillota</taxon>
        <taxon>Clostridia</taxon>
        <taxon>Eubacteriales</taxon>
        <taxon>Oscillospiraceae</taxon>
        <taxon>Subdoligranulum</taxon>
    </lineage>
</organism>
<dbReference type="STRING" id="411471.SUBVAR_05647"/>
<dbReference type="AlphaFoldDB" id="D1PMT3"/>
<dbReference type="OrthoDB" id="9808017at2"/>
<dbReference type="SUPFAM" id="SSF46785">
    <property type="entry name" value="Winged helix' DNA-binding domain"/>
    <property type="match status" value="1"/>
</dbReference>
<accession>D1PMT3</accession>
<dbReference type="InterPro" id="IPR036390">
    <property type="entry name" value="WH_DNA-bd_sf"/>
</dbReference>
<dbReference type="Gene3D" id="1.10.10.10">
    <property type="entry name" value="Winged helix-like DNA-binding domain superfamily/Winged helix DNA-binding domain"/>
    <property type="match status" value="1"/>
</dbReference>
<dbReference type="eggNOG" id="COG1695">
    <property type="taxonomic scope" value="Bacteria"/>
</dbReference>
<evidence type="ECO:0000313" key="2">
    <source>
        <dbReference type="EMBL" id="EFB75868.1"/>
    </source>
</evidence>
<proteinExistence type="predicted"/>
<dbReference type="InterPro" id="IPR005149">
    <property type="entry name" value="Tscrpt_reg_PadR_N"/>
</dbReference>
<reference evidence="2" key="1">
    <citation type="submission" date="2009-12" db="EMBL/GenBank/DDBJ databases">
        <authorList>
            <person name="Weinstock G."/>
            <person name="Sodergren E."/>
            <person name="Clifton S."/>
            <person name="Fulton L."/>
            <person name="Fulton B."/>
            <person name="Courtney L."/>
            <person name="Fronick C."/>
            <person name="Harrison M."/>
            <person name="Strong C."/>
            <person name="Farmer C."/>
            <person name="Delahaunty K."/>
            <person name="Markovic C."/>
            <person name="Hall O."/>
            <person name="Minx P."/>
            <person name="Tomlinson C."/>
            <person name="Mitreva M."/>
            <person name="Nelson J."/>
            <person name="Hou S."/>
            <person name="Wollam A."/>
            <person name="Pepin K.H."/>
            <person name="Johnson M."/>
            <person name="Bhonagiri V."/>
            <person name="Nash W.E."/>
            <person name="Warren W."/>
            <person name="Chinwalla A."/>
            <person name="Mardis E.R."/>
            <person name="Wilson R.K."/>
        </authorList>
    </citation>
    <scope>NUCLEOTIDE SEQUENCE [LARGE SCALE GENOMIC DNA]</scope>
    <source>
        <strain evidence="2">DSM 15176</strain>
    </source>
</reference>
<dbReference type="Proteomes" id="UP000003438">
    <property type="component" value="Unassembled WGS sequence"/>
</dbReference>
<dbReference type="HOGENOM" id="CLU_063440_3_0_9"/>
<dbReference type="Pfam" id="PF03551">
    <property type="entry name" value="PadR"/>
    <property type="match status" value="1"/>
</dbReference>
<dbReference type="EMBL" id="ACBY02000023">
    <property type="protein sequence ID" value="EFB75868.1"/>
    <property type="molecule type" value="Genomic_DNA"/>
</dbReference>